<reference evidence="1" key="1">
    <citation type="submission" date="2021-10" db="EMBL/GenBank/DDBJ databases">
        <authorList>
            <person name="Criscuolo A."/>
        </authorList>
    </citation>
    <scope>NUCLEOTIDE SEQUENCE</scope>
    <source>
        <strain evidence="1">CIP111885</strain>
    </source>
</reference>
<organism evidence="1 2">
    <name type="scientific">Pseudoneobacillus rhizosphaerae</name>
    <dbReference type="NCBI Taxonomy" id="2880968"/>
    <lineage>
        <taxon>Bacteria</taxon>
        <taxon>Bacillati</taxon>
        <taxon>Bacillota</taxon>
        <taxon>Bacilli</taxon>
        <taxon>Bacillales</taxon>
        <taxon>Bacillaceae</taxon>
        <taxon>Pseudoneobacillus</taxon>
    </lineage>
</organism>
<dbReference type="AlphaFoldDB" id="A0A9C7GAN1"/>
<protein>
    <submittedName>
        <fullName evidence="1">Uncharacterized protein</fullName>
    </submittedName>
</protein>
<dbReference type="EMBL" id="CAKJTG010000014">
    <property type="protein sequence ID" value="CAG9608979.1"/>
    <property type="molecule type" value="Genomic_DNA"/>
</dbReference>
<dbReference type="Proteomes" id="UP000789845">
    <property type="component" value="Unassembled WGS sequence"/>
</dbReference>
<comment type="caution">
    <text evidence="1">The sequence shown here is derived from an EMBL/GenBank/DDBJ whole genome shotgun (WGS) entry which is preliminary data.</text>
</comment>
<evidence type="ECO:0000313" key="1">
    <source>
        <dbReference type="EMBL" id="CAG9608979.1"/>
    </source>
</evidence>
<keyword evidence="2" id="KW-1185">Reference proteome</keyword>
<sequence>MREFLDVNGHKVQLIFEPSTFSEKVDHVLLFVIMEKTGS</sequence>
<proteinExistence type="predicted"/>
<gene>
    <name evidence="1" type="ORF">NEOCIP111885_02697</name>
</gene>
<evidence type="ECO:0000313" key="2">
    <source>
        <dbReference type="Proteomes" id="UP000789845"/>
    </source>
</evidence>
<accession>A0A9C7GAN1</accession>
<name>A0A9C7GAN1_9BACI</name>